<protein>
    <submittedName>
        <fullName evidence="3">META domain-containing protein</fullName>
    </submittedName>
</protein>
<dbReference type="Gene3D" id="2.40.128.640">
    <property type="match status" value="1"/>
</dbReference>
<dbReference type="InterPro" id="IPR005184">
    <property type="entry name" value="DUF306_Meta_HslJ"/>
</dbReference>
<dbReference type="Pfam" id="PF03724">
    <property type="entry name" value="META"/>
    <property type="match status" value="1"/>
</dbReference>
<evidence type="ECO:0000259" key="2">
    <source>
        <dbReference type="Pfam" id="PF17185"/>
    </source>
</evidence>
<evidence type="ECO:0000313" key="4">
    <source>
        <dbReference type="Proteomes" id="UP000248886"/>
    </source>
</evidence>
<dbReference type="InterPro" id="IPR038139">
    <property type="entry name" value="NlpE_C_sf"/>
</dbReference>
<dbReference type="Gene3D" id="2.40.50.540">
    <property type="match status" value="1"/>
</dbReference>
<evidence type="ECO:0000313" key="3">
    <source>
        <dbReference type="EMBL" id="PZD80460.1"/>
    </source>
</evidence>
<dbReference type="InterPro" id="IPR039366">
    <property type="entry name" value="Pilotin"/>
</dbReference>
<feature type="domain" description="DUF306" evidence="1">
    <location>
        <begin position="362"/>
        <end position="473"/>
    </location>
</feature>
<dbReference type="Gene3D" id="2.40.128.270">
    <property type="match status" value="1"/>
</dbReference>
<organism evidence="3 4">
    <name type="scientific">Acidithiobacillus ferrooxidans</name>
    <name type="common">Thiobacillus ferrooxidans</name>
    <dbReference type="NCBI Taxonomy" id="920"/>
    <lineage>
        <taxon>Bacteria</taxon>
        <taxon>Pseudomonadati</taxon>
        <taxon>Pseudomonadota</taxon>
        <taxon>Acidithiobacillia</taxon>
        <taxon>Acidithiobacillales</taxon>
        <taxon>Acidithiobacillaceae</taxon>
        <taxon>Acidithiobacillus</taxon>
    </lineage>
</organism>
<dbReference type="RefSeq" id="WP_012535796.1">
    <property type="nucleotide sequence ID" value="NZ_AP025160.1"/>
</dbReference>
<accession>A0A2W1K1Y4</accession>
<dbReference type="PANTHER" id="PTHR38013">
    <property type="entry name" value="GLYCOPROTEIN/POLYSACCHARIDE METABOLISM"/>
    <property type="match status" value="1"/>
</dbReference>
<dbReference type="EMBL" id="QKQP01000006">
    <property type="protein sequence ID" value="PZD80460.1"/>
    <property type="molecule type" value="Genomic_DNA"/>
</dbReference>
<dbReference type="InterPro" id="IPR053196">
    <property type="entry name" value="Lipoprotein_YbaY-like"/>
</dbReference>
<dbReference type="InterPro" id="IPR038670">
    <property type="entry name" value="HslJ-like_sf"/>
</dbReference>
<dbReference type="GeneID" id="65279509"/>
<comment type="caution">
    <text evidence="3">The sequence shown here is derived from an EMBL/GenBank/DDBJ whole genome shotgun (WGS) entry which is preliminary data.</text>
</comment>
<proteinExistence type="predicted"/>
<reference evidence="3 4" key="1">
    <citation type="submission" date="2018-06" db="EMBL/GenBank/DDBJ databases">
        <title>Draft sequence of Acidithiobacillus ferrooxidans CCM 4253.</title>
        <authorList>
            <person name="Moya-Beltran A."/>
            <person name="Castro M."/>
            <person name="Covarrubias P.C."/>
            <person name="Issotta F."/>
            <person name="Janiczek O."/>
            <person name="Mandl M."/>
            <person name="Kucera J."/>
            <person name="Quatrini R."/>
        </authorList>
    </citation>
    <scope>NUCLEOTIDE SEQUENCE [LARGE SCALE GENOMIC DNA]</scope>
    <source>
        <strain evidence="3 4">CCM 4253</strain>
    </source>
</reference>
<dbReference type="InterPro" id="IPR033450">
    <property type="entry name" value="NlpE_C"/>
</dbReference>
<dbReference type="OrthoDB" id="5348860at2"/>
<evidence type="ECO:0000259" key="1">
    <source>
        <dbReference type="Pfam" id="PF03724"/>
    </source>
</evidence>
<dbReference type="Pfam" id="PF17185">
    <property type="entry name" value="NlpE_C"/>
    <property type="match status" value="1"/>
</dbReference>
<gene>
    <name evidence="3" type="ORF">DN052_13305</name>
</gene>
<dbReference type="AlphaFoldDB" id="A0A2W1K1Y4"/>
<dbReference type="OMA" id="TYWKLTR"/>
<dbReference type="Proteomes" id="UP000248886">
    <property type="component" value="Unassembled WGS sequence"/>
</dbReference>
<dbReference type="Pfam" id="PF09619">
    <property type="entry name" value="YscW"/>
    <property type="match status" value="1"/>
</dbReference>
<dbReference type="PANTHER" id="PTHR38013:SF1">
    <property type="entry name" value="GLYCOPROTEIN_POLYSACCHARIDE METABOLISM"/>
    <property type="match status" value="1"/>
</dbReference>
<sequence length="478" mass="52162">MLKRQPSHSPAPEGRSPGSLLARCVLLFALALAGTGLTQAATLEGTATYRERMMLPPSAVFEATLQDVSKTGAAPKTLGRAILDPAGQPPFRFAIDYDAAAIQPDGHYVVNAMVSVPGRMLFVALARHLEFTGTTAPVQLLLVRAQSNRFSIFAKQLPASYEREVPGADSLVRWHLDLLPGGQYQLRTTYVDKPTLKPIDRIGRWQYDSALGVLKLFQSDRSTLLFDVEDAGGLLRPLDARGKLATSPYNVPLRRLPRLALVEPELKLTGMFSYMADAASITLCEDGRRMPVAMEGDFKALERAYVDAPHKSGQALYVRLDGRIASRPSAEESQPPRATLVVEKFTDIQPGLSCGMVATHIALRGTYWKLVQLNGQAISLPGAVRKQEPHLVFSAKGDRVSGAGGCNAVTGSFKVDGDKLHLRQMVSTLRACLTGMEYEREFLQTLGKVERYRIVGGHLDLLDEKGAVIARFEAVALR</sequence>
<feature type="domain" description="NlpE C-terminal OB" evidence="2">
    <location>
        <begin position="266"/>
        <end position="354"/>
    </location>
</feature>
<name>A0A2W1K1Y4_ACIFR</name>